<dbReference type="InterPro" id="IPR008258">
    <property type="entry name" value="Transglycosylase_SLT_dom_1"/>
</dbReference>
<dbReference type="SUPFAM" id="SSF53955">
    <property type="entry name" value="Lysozyme-like"/>
    <property type="match status" value="1"/>
</dbReference>
<name>N8YI40_ACIBZ</name>
<dbReference type="Pfam" id="PF20155">
    <property type="entry name" value="TMP_3"/>
    <property type="match status" value="1"/>
</dbReference>
<dbReference type="Gene3D" id="1.10.530.10">
    <property type="match status" value="1"/>
</dbReference>
<feature type="coiled-coil region" evidence="1">
    <location>
        <begin position="710"/>
        <end position="738"/>
    </location>
</feature>
<sequence length="1296" mass="140677">MTEQTSRLVIEISSEQAKKNAEELSKELVKIFTGGEKASDSTSKLGKTIQVTSNITQNFNTTVNNTTKAVEKQTQELAKQEKQVDKTGVAIKTLAGHLAAFITINSTIDKMDSYTGLQNRLKLVTNTQTELNRAMNDTFAIAQNTRQSWESAAQVYQGFANNAKALGLSMSDTARLTETVSKAVAISGSSAQASEAALIQFNQALSSGTLRGEELNSVMEQTPGLAKAIAEGMGITVGQLRSVAATGSITSAELVKALTKAKASVDNLFSKTDITIGQSITLLNNELGKFVGEAGQSSGAAKTLADAIQLLSQNLGPLADGAMVVGIGYLTKSFLDKAVATRTAIAASVQHQTSMLAEQAATVELTGVEALRARQNVVLAAQEVRSAELALVNAKSKDDQALATQRLAAAEVAHNVALKESTIATAQYTLAQDALNKSKALGSKLLTAIGGPIGALTLAAMGLAAGYTYLQKRTDDANKKLAEQTEVANKTKEELIALQGVQKNGAKSDLEDAFKGQNKELKELNSLFNAHVIDLQNAYKGNVEIVEISNKVRQGVLSQEDAIKALNKLDFISPEQLKQLQKDNDLYREKLPVVQKVQEALKVFGIDAELAGNKASNSAKGFNDITKEAILTSDKVKNLSAEIQKFISSSLTSSMQNEERLKLYNQGLSKESADIILKAREAAGILGTDKQLPLGTLALLGRELLTTTEIKKVEEERSKSEKDRTKELEKQLKVLQVNEKVKANAAKYNFDGLEGKYGLPSGMLSAIHMIESRGNANAYNKGSGAAGGFQFLKGTGDQYGVKDRYNLAQSAEGAAKYLSYLLKLFNGNVEKAVRAYHAGEGNVQKGKNLGKYNNQYIKDYYGYMGGMGGFSGSSKDYESLLNDQVKMLEKSQEEAEKIRKDFMSKGLQEEQEYKDQLKKIRENSALSGDEKKSYEAQLTTRFEAQKKLNNLQQDYELNGYKYTESQKLQYTYDTNVLRLDAEGKYSDEVKAKYIKAYKELHSLELTAYKQLQLDKLNEFKASLEQQTGELQRAYYEVMAQNTMSQQQLAMWQFQNQYGSAVGGAHDSYQNSVKDINKKDDKDQYLIDAETRSQMLIKAEQNLETQLKLIRMKGIEDERVLQRQIQDERLNGYNSLLTQASSVWGGVTTMVKDATGEQSAAYKTMFLTQQAIAIAQAVISTELASTKALELGPILGVPAAALVRGLGYASVGLIAAQTIAGFSNGGYTGSGGKFDPAGIVHKGEVVFSQEDIARWGGVGKVEAMRKGNIIGFADGGYVTGNSKTQLNSSYPALPSFN</sequence>
<dbReference type="Pfam" id="PF01464">
    <property type="entry name" value="SLT"/>
    <property type="match status" value="1"/>
</dbReference>
<comment type="caution">
    <text evidence="4">The sequence shown here is derived from an EMBL/GenBank/DDBJ whole genome shotgun (WGS) entry which is preliminary data.</text>
</comment>
<accession>N8YI40</accession>
<protein>
    <submittedName>
        <fullName evidence="4">Uncharacterized protein</fullName>
    </submittedName>
</protein>
<gene>
    <name evidence="4" type="ORF">F963_03080</name>
</gene>
<dbReference type="HOGENOM" id="CLU_003118_0_0_6"/>
<evidence type="ECO:0000313" key="4">
    <source>
        <dbReference type="EMBL" id="ENV20949.1"/>
    </source>
</evidence>
<feature type="domain" description="Transglycosylase SLT" evidence="2">
    <location>
        <begin position="754"/>
        <end position="848"/>
    </location>
</feature>
<organism evidence="4 5">
    <name type="scientific">Acinetobacter bereziniae NIPH 3</name>
    <dbReference type="NCBI Taxonomy" id="1217651"/>
    <lineage>
        <taxon>Bacteria</taxon>
        <taxon>Pseudomonadati</taxon>
        <taxon>Pseudomonadota</taxon>
        <taxon>Gammaproteobacteria</taxon>
        <taxon>Moraxellales</taxon>
        <taxon>Moraxellaceae</taxon>
        <taxon>Acinetobacter</taxon>
    </lineage>
</organism>
<dbReference type="CDD" id="cd00254">
    <property type="entry name" value="LT-like"/>
    <property type="match status" value="1"/>
</dbReference>
<dbReference type="RefSeq" id="WP_004831627.1">
    <property type="nucleotide sequence ID" value="NZ_KB849468.1"/>
</dbReference>
<dbReference type="InterPro" id="IPR013491">
    <property type="entry name" value="Tape_meas_N"/>
</dbReference>
<proteinExistence type="predicted"/>
<feature type="coiled-coil region" evidence="1">
    <location>
        <begin position="881"/>
        <end position="923"/>
    </location>
</feature>
<evidence type="ECO:0000313" key="5">
    <source>
        <dbReference type="Proteomes" id="UP000013270"/>
    </source>
</evidence>
<evidence type="ECO:0000256" key="1">
    <source>
        <dbReference type="SAM" id="Coils"/>
    </source>
</evidence>
<dbReference type="Proteomes" id="UP000013270">
    <property type="component" value="Unassembled WGS sequence"/>
</dbReference>
<dbReference type="NCBIfam" id="TIGR02675">
    <property type="entry name" value="tape_meas_nterm"/>
    <property type="match status" value="1"/>
</dbReference>
<feature type="coiled-coil region" evidence="1">
    <location>
        <begin position="474"/>
        <end position="527"/>
    </location>
</feature>
<reference evidence="4 5" key="1">
    <citation type="submission" date="2013-02" db="EMBL/GenBank/DDBJ databases">
        <title>The Genome Sequence of Acinetobacter bereziniae NIPH 3.</title>
        <authorList>
            <consortium name="The Broad Institute Genome Sequencing Platform"/>
            <consortium name="The Broad Institute Genome Sequencing Center for Infectious Disease"/>
            <person name="Cerqueira G."/>
            <person name="Feldgarden M."/>
            <person name="Courvalin P."/>
            <person name="Perichon B."/>
            <person name="Grillot-Courvalin C."/>
            <person name="Clermont D."/>
            <person name="Rocha E."/>
            <person name="Yoon E.-J."/>
            <person name="Nemec A."/>
            <person name="Walker B."/>
            <person name="Young S.K."/>
            <person name="Zeng Q."/>
            <person name="Gargeya S."/>
            <person name="Fitzgerald M."/>
            <person name="Haas B."/>
            <person name="Abouelleil A."/>
            <person name="Alvarado L."/>
            <person name="Arachchi H.M."/>
            <person name="Berlin A.M."/>
            <person name="Chapman S.B."/>
            <person name="Dewar J."/>
            <person name="Goldberg J."/>
            <person name="Griggs A."/>
            <person name="Gujja S."/>
            <person name="Hansen M."/>
            <person name="Howarth C."/>
            <person name="Imamovic A."/>
            <person name="Larimer J."/>
            <person name="McCowan C."/>
            <person name="Murphy C."/>
            <person name="Neiman D."/>
            <person name="Pearson M."/>
            <person name="Priest M."/>
            <person name="Roberts A."/>
            <person name="Saif S."/>
            <person name="Shea T."/>
            <person name="Sisk P."/>
            <person name="Sykes S."/>
            <person name="Wortman J."/>
            <person name="Nusbaum C."/>
            <person name="Birren B."/>
        </authorList>
    </citation>
    <scope>NUCLEOTIDE SEQUENCE [LARGE SCALE GENOMIC DNA]</scope>
    <source>
        <strain evidence="4 5">NIPH 3</strain>
    </source>
</reference>
<evidence type="ECO:0000259" key="2">
    <source>
        <dbReference type="Pfam" id="PF01464"/>
    </source>
</evidence>
<dbReference type="PATRIC" id="fig|1217651.3.peg.3043"/>
<feature type="domain" description="Tape measure protein N-terminal" evidence="3">
    <location>
        <begin position="107"/>
        <end position="295"/>
    </location>
</feature>
<dbReference type="InterPro" id="IPR023346">
    <property type="entry name" value="Lysozyme-like_dom_sf"/>
</dbReference>
<keyword evidence="1" id="KW-0175">Coiled coil</keyword>
<evidence type="ECO:0000259" key="3">
    <source>
        <dbReference type="Pfam" id="PF20155"/>
    </source>
</evidence>
<dbReference type="EMBL" id="APPK01000045">
    <property type="protein sequence ID" value="ENV20949.1"/>
    <property type="molecule type" value="Genomic_DNA"/>
</dbReference>